<dbReference type="Gene3D" id="1.10.260.40">
    <property type="entry name" value="lambda repressor-like DNA-binding domains"/>
    <property type="match status" value="1"/>
</dbReference>
<proteinExistence type="predicted"/>
<dbReference type="EMBL" id="FO203512">
    <property type="protein sequence ID" value="CCK76812.1"/>
    <property type="molecule type" value="Genomic_DNA"/>
</dbReference>
<dbReference type="CDD" id="cd00093">
    <property type="entry name" value="HTH_XRE"/>
    <property type="match status" value="1"/>
</dbReference>
<dbReference type="PROSITE" id="PS50943">
    <property type="entry name" value="HTH_CROC1"/>
    <property type="match status" value="1"/>
</dbReference>
<dbReference type="OrthoDB" id="9799384at2"/>
<name>R4YP44_OLEAN</name>
<sequence length="100" mass="10991">MNIERIAQAIEDDAGESIEGLRESLTEMKAGNIARQYTPEQLLLQKARSSLHLSQAKFAKLIDTPVATLRDWEQGRFKPAGSALVLCKVAIKDPSVLLSV</sequence>
<dbReference type="KEGG" id="oai:OLEAN_C26360"/>
<gene>
    <name evidence="2" type="ORF">OLEAN_C26360</name>
</gene>
<accession>R4YP44</accession>
<dbReference type="HOGENOM" id="CLU_144725_3_0_6"/>
<dbReference type="STRING" id="698738.OLEAN_C26360"/>
<keyword evidence="3" id="KW-1185">Reference proteome</keyword>
<evidence type="ECO:0000259" key="1">
    <source>
        <dbReference type="PROSITE" id="PS50943"/>
    </source>
</evidence>
<feature type="domain" description="HTH cro/C1-type" evidence="1">
    <location>
        <begin position="44"/>
        <end position="97"/>
    </location>
</feature>
<dbReference type="Proteomes" id="UP000032749">
    <property type="component" value="Chromosome"/>
</dbReference>
<dbReference type="Pfam" id="PF01381">
    <property type="entry name" value="HTH_3"/>
    <property type="match status" value="1"/>
</dbReference>
<protein>
    <submittedName>
        <fullName evidence="2">Putative transcriptional regulator</fullName>
    </submittedName>
</protein>
<dbReference type="AlphaFoldDB" id="R4YP44"/>
<dbReference type="PATRIC" id="fig|698738.3.peg.2735"/>
<reference evidence="2 3" key="1">
    <citation type="journal article" date="2013" name="Nat. Commun.">
        <title>Genome sequence and functional genomic analysis of the oil-degrading bacterium Oleispira antarctica.</title>
        <authorList>
            <person name="Kube M."/>
            <person name="Chernikova T.N."/>
            <person name="Al-Ramahi Y."/>
            <person name="Beloqui A."/>
            <person name="Lopez-Cortez N."/>
            <person name="Guazzaroni M.E."/>
            <person name="Heipieper H.J."/>
            <person name="Klages S."/>
            <person name="Kotsyurbenko O.R."/>
            <person name="Langer I."/>
            <person name="Nechitaylo T.Y."/>
            <person name="Lunsdorf H."/>
            <person name="Fernandez M."/>
            <person name="Juarez S."/>
            <person name="Ciordia S."/>
            <person name="Singer A."/>
            <person name="Kagan O."/>
            <person name="Egorova O."/>
            <person name="Petit P.A."/>
            <person name="Stogios P."/>
            <person name="Kim Y."/>
            <person name="Tchigvintsev A."/>
            <person name="Flick R."/>
            <person name="Denaro R."/>
            <person name="Genovese M."/>
            <person name="Albar J.P."/>
            <person name="Reva O.N."/>
            <person name="Martinez-Gomariz M."/>
            <person name="Tran H."/>
            <person name="Ferrer M."/>
            <person name="Savchenko A."/>
            <person name="Yakunin A.F."/>
            <person name="Yakimov M.M."/>
            <person name="Golyshina O.V."/>
            <person name="Reinhardt R."/>
            <person name="Golyshin P.N."/>
        </authorList>
    </citation>
    <scope>NUCLEOTIDE SEQUENCE [LARGE SCALE GENOMIC DNA]</scope>
</reference>
<dbReference type="InterPro" id="IPR001387">
    <property type="entry name" value="Cro/C1-type_HTH"/>
</dbReference>
<dbReference type="InterPro" id="IPR010982">
    <property type="entry name" value="Lambda_DNA-bd_dom_sf"/>
</dbReference>
<organism evidence="2 3">
    <name type="scientific">Oleispira antarctica RB-8</name>
    <dbReference type="NCBI Taxonomy" id="698738"/>
    <lineage>
        <taxon>Bacteria</taxon>
        <taxon>Pseudomonadati</taxon>
        <taxon>Pseudomonadota</taxon>
        <taxon>Gammaproteobacteria</taxon>
        <taxon>Oceanospirillales</taxon>
        <taxon>Oceanospirillaceae</taxon>
        <taxon>Oleispira</taxon>
    </lineage>
</organism>
<evidence type="ECO:0000313" key="2">
    <source>
        <dbReference type="EMBL" id="CCK76812.1"/>
    </source>
</evidence>
<dbReference type="SUPFAM" id="SSF47413">
    <property type="entry name" value="lambda repressor-like DNA-binding domains"/>
    <property type="match status" value="1"/>
</dbReference>
<dbReference type="GO" id="GO:0003677">
    <property type="term" value="F:DNA binding"/>
    <property type="evidence" value="ECO:0007669"/>
    <property type="project" value="InterPro"/>
</dbReference>
<evidence type="ECO:0000313" key="3">
    <source>
        <dbReference type="Proteomes" id="UP000032749"/>
    </source>
</evidence>